<keyword evidence="2" id="KW-1185">Reference proteome</keyword>
<feature type="signal peptide" evidence="1">
    <location>
        <begin position="1"/>
        <end position="21"/>
    </location>
</feature>
<reference evidence="3" key="1">
    <citation type="submission" date="2022-11" db="UniProtKB">
        <authorList>
            <consortium name="WormBaseParasite"/>
        </authorList>
    </citation>
    <scope>IDENTIFICATION</scope>
</reference>
<protein>
    <submittedName>
        <fullName evidence="3">Secreted protein</fullName>
    </submittedName>
</protein>
<accession>A0A914M1L4</accession>
<name>A0A914M1L4_MELIC</name>
<evidence type="ECO:0000256" key="1">
    <source>
        <dbReference type="SAM" id="SignalP"/>
    </source>
</evidence>
<evidence type="ECO:0000313" key="3">
    <source>
        <dbReference type="WBParaSite" id="Minc3s01064g20356"/>
    </source>
</evidence>
<evidence type="ECO:0000313" key="2">
    <source>
        <dbReference type="Proteomes" id="UP000887563"/>
    </source>
</evidence>
<feature type="chain" id="PRO_5036880569" evidence="1">
    <location>
        <begin position="22"/>
        <end position="70"/>
    </location>
</feature>
<dbReference type="AlphaFoldDB" id="A0A914M1L4"/>
<sequence>MSSISVSLLLIYLIFLSKSSSFHSFMSSTAHYIPSNFENSNFFRSKANLPSPRNSFSLGSISCHSCCLSS</sequence>
<keyword evidence="1" id="KW-0732">Signal</keyword>
<dbReference type="Proteomes" id="UP000887563">
    <property type="component" value="Unplaced"/>
</dbReference>
<proteinExistence type="predicted"/>
<dbReference type="WBParaSite" id="Minc3s01064g20356">
    <property type="protein sequence ID" value="Minc3s01064g20356"/>
    <property type="gene ID" value="Minc3s01064g20356"/>
</dbReference>
<organism evidence="2 3">
    <name type="scientific">Meloidogyne incognita</name>
    <name type="common">Southern root-knot nematode worm</name>
    <name type="synonym">Oxyuris incognita</name>
    <dbReference type="NCBI Taxonomy" id="6306"/>
    <lineage>
        <taxon>Eukaryota</taxon>
        <taxon>Metazoa</taxon>
        <taxon>Ecdysozoa</taxon>
        <taxon>Nematoda</taxon>
        <taxon>Chromadorea</taxon>
        <taxon>Rhabditida</taxon>
        <taxon>Tylenchina</taxon>
        <taxon>Tylenchomorpha</taxon>
        <taxon>Tylenchoidea</taxon>
        <taxon>Meloidogynidae</taxon>
        <taxon>Meloidogyninae</taxon>
        <taxon>Meloidogyne</taxon>
        <taxon>Meloidogyne incognita group</taxon>
    </lineage>
</organism>